<dbReference type="SUPFAM" id="SSF55103">
    <property type="entry name" value="FAD-linked oxidases, C-terminal domain"/>
    <property type="match status" value="1"/>
</dbReference>
<dbReference type="Gene3D" id="3.30.43.10">
    <property type="entry name" value="Uridine Diphospho-n-acetylenolpyruvylglucosamine Reductase, domain 2"/>
    <property type="match status" value="2"/>
</dbReference>
<dbReference type="OrthoDB" id="9768764at2"/>
<dbReference type="Gene3D" id="3.40.462.10">
    <property type="entry name" value="FAD-linked oxidases, C-terminal domain"/>
    <property type="match status" value="1"/>
</dbReference>
<keyword evidence="5" id="KW-0560">Oxidoreductase</keyword>
<keyword evidence="3" id="KW-0285">Flavoprotein</keyword>
<accession>A0A0V7ZXT8</accession>
<organism evidence="7 8">
    <name type="scientific">Mastigocoleus testarum BC008</name>
    <dbReference type="NCBI Taxonomy" id="371196"/>
    <lineage>
        <taxon>Bacteria</taxon>
        <taxon>Bacillati</taxon>
        <taxon>Cyanobacteriota</taxon>
        <taxon>Cyanophyceae</taxon>
        <taxon>Nostocales</taxon>
        <taxon>Hapalosiphonaceae</taxon>
        <taxon>Mastigocoleus</taxon>
    </lineage>
</organism>
<dbReference type="InterPro" id="IPR016170">
    <property type="entry name" value="Cytok_DH_C_sf"/>
</dbReference>
<dbReference type="SUPFAM" id="SSF56176">
    <property type="entry name" value="FAD-binding/transporter-associated domain-like"/>
    <property type="match status" value="1"/>
</dbReference>
<dbReference type="Pfam" id="PF09265">
    <property type="entry name" value="Cytokin-bind"/>
    <property type="match status" value="1"/>
</dbReference>
<evidence type="ECO:0000256" key="2">
    <source>
        <dbReference type="ARBA" id="ARBA00005466"/>
    </source>
</evidence>
<dbReference type="InterPro" id="IPR016164">
    <property type="entry name" value="FAD-linked_Oxase-like_C"/>
</dbReference>
<protein>
    <submittedName>
        <fullName evidence="7">FAD-binding protein</fullName>
    </submittedName>
</protein>
<dbReference type="RefSeq" id="WP_058183312.1">
    <property type="nucleotide sequence ID" value="NZ_LMTZ01000024.1"/>
</dbReference>
<evidence type="ECO:0000313" key="8">
    <source>
        <dbReference type="Proteomes" id="UP000053372"/>
    </source>
</evidence>
<gene>
    <name evidence="7" type="ORF">BC008_35375</name>
</gene>
<dbReference type="InterPro" id="IPR016167">
    <property type="entry name" value="FAD-bd_PCMH_sub1"/>
</dbReference>
<dbReference type="Pfam" id="PF01565">
    <property type="entry name" value="FAD_binding_4"/>
    <property type="match status" value="1"/>
</dbReference>
<dbReference type="InterPro" id="IPR016169">
    <property type="entry name" value="FAD-bd_PCMH_sub2"/>
</dbReference>
<comment type="similarity">
    <text evidence="2">Belongs to the oxygen-dependent FAD-linked oxidoreductase family.</text>
</comment>
<dbReference type="EMBL" id="LMTZ01000024">
    <property type="protein sequence ID" value="KST69405.1"/>
    <property type="molecule type" value="Genomic_DNA"/>
</dbReference>
<comment type="caution">
    <text evidence="7">The sequence shown here is derived from an EMBL/GenBank/DDBJ whole genome shotgun (WGS) entry which is preliminary data.</text>
</comment>
<keyword evidence="8" id="KW-1185">Reference proteome</keyword>
<evidence type="ECO:0000256" key="4">
    <source>
        <dbReference type="ARBA" id="ARBA00022827"/>
    </source>
</evidence>
<sequence>MNSIVRDLKNIISGEVSNIKEDLLAVSEDFGGIIQKKPQVIVRPQNSADIAASIKYAQKQGLTISSKAAGHSLSGQSLNNDGILLDMRGLNQIHEFHPDRLWFKGDTGVTWQQVVDRSLPNGVTPPVLTNYFGVTIGGTHSAGGLGPSSFRYGTQADNCLGLEVVTANGDIVWCDPEENSELFNHVLCGYGQFGIITQVKHRLRKYQPFTRTYFLCYDDLNLLLKDEYFLAASENLVDALMCLFSPCIMGVSRTGNNGLKPLIKWFYRMQITREFSSEAEMNDDKFLSQLNFYRHIYTENLTFEKFIQPTMTMTFPESHAHPWLDVILPGSMAKEYIDSALEITPSFIDFRNTPIGSFSMLKKNSKMPMFSLPEEDFLVGFGMYPSVPKSHVQPVLEKMNYLTELGFQMGGKRYIASWSDLDLPKWRLQFGDYWLKLNEMKRKYDPQGILNPGFFQYEYEQVAHPKEQALI</sequence>
<dbReference type="PANTHER" id="PTHR13878:SF107">
    <property type="entry name" value="CYTOKININ DEHYDROGENASE 3"/>
    <property type="match status" value="1"/>
</dbReference>
<evidence type="ECO:0000256" key="5">
    <source>
        <dbReference type="ARBA" id="ARBA00023002"/>
    </source>
</evidence>
<dbReference type="InterPro" id="IPR015345">
    <property type="entry name" value="Cytokinin_DH_FAD/cytokin-bd"/>
</dbReference>
<name>A0A0V7ZXT8_9CYAN</name>
<evidence type="ECO:0000256" key="1">
    <source>
        <dbReference type="ARBA" id="ARBA00001974"/>
    </source>
</evidence>
<dbReference type="PROSITE" id="PS51387">
    <property type="entry name" value="FAD_PCMH"/>
    <property type="match status" value="1"/>
</dbReference>
<dbReference type="InterPro" id="IPR006094">
    <property type="entry name" value="Oxid_FAD_bind_N"/>
</dbReference>
<dbReference type="PANTHER" id="PTHR13878">
    <property type="entry name" value="GULONOLACTONE OXIDASE"/>
    <property type="match status" value="1"/>
</dbReference>
<keyword evidence="4" id="KW-0274">FAD</keyword>
<dbReference type="Gene3D" id="3.30.465.10">
    <property type="match status" value="1"/>
</dbReference>
<dbReference type="InterPro" id="IPR050432">
    <property type="entry name" value="FAD-linked_Oxidoreductases_BP"/>
</dbReference>
<dbReference type="GO" id="GO:0071949">
    <property type="term" value="F:FAD binding"/>
    <property type="evidence" value="ECO:0007669"/>
    <property type="project" value="InterPro"/>
</dbReference>
<comment type="cofactor">
    <cofactor evidence="1">
        <name>FAD</name>
        <dbReference type="ChEBI" id="CHEBI:57692"/>
    </cofactor>
</comment>
<dbReference type="InterPro" id="IPR016166">
    <property type="entry name" value="FAD-bd_PCMH"/>
</dbReference>
<dbReference type="Proteomes" id="UP000053372">
    <property type="component" value="Unassembled WGS sequence"/>
</dbReference>
<dbReference type="AlphaFoldDB" id="A0A0V7ZXT8"/>
<reference evidence="7 8" key="1">
    <citation type="journal article" date="2015" name="Genome Announc.">
        <title>Draft Genome of the Euendolithic (true boring) Cyanobacterium Mastigocoleus testarum strain BC008.</title>
        <authorList>
            <person name="Guida B.S."/>
            <person name="Garcia-Pichel F."/>
        </authorList>
    </citation>
    <scope>NUCLEOTIDE SEQUENCE [LARGE SCALE GENOMIC DNA]</scope>
    <source>
        <strain evidence="7 8">BC008</strain>
    </source>
</reference>
<dbReference type="GO" id="GO:0009690">
    <property type="term" value="P:cytokinin metabolic process"/>
    <property type="evidence" value="ECO:0007669"/>
    <property type="project" value="InterPro"/>
</dbReference>
<dbReference type="GO" id="GO:0019139">
    <property type="term" value="F:cytokinin dehydrogenase activity"/>
    <property type="evidence" value="ECO:0007669"/>
    <property type="project" value="InterPro"/>
</dbReference>
<proteinExistence type="inferred from homology"/>
<evidence type="ECO:0000259" key="6">
    <source>
        <dbReference type="PROSITE" id="PS51387"/>
    </source>
</evidence>
<dbReference type="InterPro" id="IPR036318">
    <property type="entry name" value="FAD-bd_PCMH-like_sf"/>
</dbReference>
<evidence type="ECO:0000256" key="3">
    <source>
        <dbReference type="ARBA" id="ARBA00022630"/>
    </source>
</evidence>
<feature type="domain" description="FAD-binding PCMH-type" evidence="6">
    <location>
        <begin position="34"/>
        <end position="206"/>
    </location>
</feature>
<evidence type="ECO:0000313" key="7">
    <source>
        <dbReference type="EMBL" id="KST69405.1"/>
    </source>
</evidence>